<proteinExistence type="predicted"/>
<keyword evidence="3" id="KW-1185">Reference proteome</keyword>
<dbReference type="RefSeq" id="WP_338752268.1">
    <property type="nucleotide sequence ID" value="NZ_CP144913.1"/>
</dbReference>
<gene>
    <name evidence="2" type="ORF">V1351_07640</name>
</gene>
<sequence length="100" mass="11192">MDPTPNRVEVHLPTHGEARDTGGQDFTAHTARWVAFTADTGFWLIVFVVGYGHHSDREYPYFVESPHTREPVPAWLPRPPVWFGSAVDQMRASCASPATT</sequence>
<evidence type="ECO:0000256" key="1">
    <source>
        <dbReference type="SAM" id="MobiDB-lite"/>
    </source>
</evidence>
<feature type="compositionally biased region" description="Basic and acidic residues" evidence="1">
    <location>
        <begin position="8"/>
        <end position="22"/>
    </location>
</feature>
<name>A0ABZ2MLF8_9MICO</name>
<dbReference type="EMBL" id="CP144913">
    <property type="protein sequence ID" value="WXB77931.1"/>
    <property type="molecule type" value="Genomic_DNA"/>
</dbReference>
<feature type="region of interest" description="Disordered" evidence="1">
    <location>
        <begin position="1"/>
        <end position="23"/>
    </location>
</feature>
<protein>
    <submittedName>
        <fullName evidence="2">Uncharacterized protein</fullName>
    </submittedName>
</protein>
<evidence type="ECO:0000313" key="3">
    <source>
        <dbReference type="Proteomes" id="UP001382727"/>
    </source>
</evidence>
<reference evidence="2 3" key="1">
    <citation type="submission" date="2024-02" db="EMBL/GenBank/DDBJ databases">
        <title>Janibacter sp. nov., isolated from gut of marine sandworm.</title>
        <authorList>
            <person name="Kim B."/>
            <person name="Jun M.O."/>
            <person name="Shin N.-R."/>
        </authorList>
    </citation>
    <scope>NUCLEOTIDE SEQUENCE [LARGE SCALE GENOMIC DNA]</scope>
    <source>
        <strain evidence="2 3">A1S7</strain>
    </source>
</reference>
<dbReference type="Proteomes" id="UP001382727">
    <property type="component" value="Chromosome"/>
</dbReference>
<evidence type="ECO:0000313" key="2">
    <source>
        <dbReference type="EMBL" id="WXB77931.1"/>
    </source>
</evidence>
<organism evidence="2 3">
    <name type="scientific">Janibacter alittae</name>
    <dbReference type="NCBI Taxonomy" id="3115209"/>
    <lineage>
        <taxon>Bacteria</taxon>
        <taxon>Bacillati</taxon>
        <taxon>Actinomycetota</taxon>
        <taxon>Actinomycetes</taxon>
        <taxon>Micrococcales</taxon>
        <taxon>Intrasporangiaceae</taxon>
        <taxon>Janibacter</taxon>
    </lineage>
</organism>
<accession>A0ABZ2MLF8</accession>